<dbReference type="Proteomes" id="UP000051952">
    <property type="component" value="Unassembled WGS sequence"/>
</dbReference>
<dbReference type="InterPro" id="IPR036132">
    <property type="entry name" value="Vac_ATP_synth_c_sf"/>
</dbReference>
<dbReference type="Gene3D" id="3.30.70.100">
    <property type="match status" value="1"/>
</dbReference>
<dbReference type="InterPro" id="IPR004907">
    <property type="entry name" value="ATPase_V1-cplx_csu"/>
</dbReference>
<keyword evidence="4 5" id="KW-0406">Ion transport</keyword>
<dbReference type="Pfam" id="PF03223">
    <property type="entry name" value="V-ATPase_C"/>
    <property type="match status" value="1"/>
</dbReference>
<gene>
    <name evidence="6" type="ORF">BSAL_75125</name>
</gene>
<keyword evidence="3 5" id="KW-0375">Hydrogen ion transport</keyword>
<dbReference type="SUPFAM" id="SSF118203">
    <property type="entry name" value="Vacuolar ATP synthase subunit C"/>
    <property type="match status" value="1"/>
</dbReference>
<organism evidence="6 7">
    <name type="scientific">Bodo saltans</name>
    <name type="common">Flagellated protozoan</name>
    <dbReference type="NCBI Taxonomy" id="75058"/>
    <lineage>
        <taxon>Eukaryota</taxon>
        <taxon>Discoba</taxon>
        <taxon>Euglenozoa</taxon>
        <taxon>Kinetoplastea</taxon>
        <taxon>Metakinetoplastina</taxon>
        <taxon>Eubodonida</taxon>
        <taxon>Bodonidae</taxon>
        <taxon>Bodo</taxon>
    </lineage>
</organism>
<dbReference type="CDD" id="cd14785">
    <property type="entry name" value="V-ATPase_C"/>
    <property type="match status" value="1"/>
</dbReference>
<evidence type="ECO:0000313" key="6">
    <source>
        <dbReference type="EMBL" id="CUG15906.1"/>
    </source>
</evidence>
<name>A0A0S4IV71_BODSA</name>
<proteinExistence type="inferred from homology"/>
<evidence type="ECO:0000256" key="5">
    <source>
        <dbReference type="RuleBase" id="RU364010"/>
    </source>
</evidence>
<dbReference type="FunFam" id="3.30.70.100:FF:000002">
    <property type="entry name" value="V-type proton ATPase subunit C"/>
    <property type="match status" value="1"/>
</dbReference>
<protein>
    <recommendedName>
        <fullName evidence="5">V-type proton ATPase subunit C</fullName>
    </recommendedName>
</protein>
<dbReference type="PANTHER" id="PTHR10137">
    <property type="entry name" value="V-TYPE PROTON ATPASE SUBUNIT C"/>
    <property type="match status" value="1"/>
</dbReference>
<dbReference type="VEuPathDB" id="TriTrypDB:BSAL_75125"/>
<dbReference type="Gene3D" id="3.30.70.1180">
    <property type="entry name" value="Vacuolar atp synthase subunit c, domain 1"/>
    <property type="match status" value="1"/>
</dbReference>
<comment type="similarity">
    <text evidence="1 5">Belongs to the V-ATPase C subunit family.</text>
</comment>
<dbReference type="GO" id="GO:0046961">
    <property type="term" value="F:proton-transporting ATPase activity, rotational mechanism"/>
    <property type="evidence" value="ECO:0007669"/>
    <property type="project" value="InterPro"/>
</dbReference>
<reference evidence="7" key="1">
    <citation type="submission" date="2015-09" db="EMBL/GenBank/DDBJ databases">
        <authorList>
            <consortium name="Pathogen Informatics"/>
        </authorList>
    </citation>
    <scope>NUCLEOTIDE SEQUENCE [LARGE SCALE GENOMIC DNA]</scope>
    <source>
        <strain evidence="7">Lake Konstanz</strain>
    </source>
</reference>
<evidence type="ECO:0000256" key="2">
    <source>
        <dbReference type="ARBA" id="ARBA00022448"/>
    </source>
</evidence>
<comment type="subunit">
    <text evidence="5">V-ATPase is a heteromultimeric enzyme composed of a peripheral catalytic V1 complex (components A to H) attached to an integral membrane V0 proton pore complex.</text>
</comment>
<keyword evidence="2 5" id="KW-0813">Transport</keyword>
<evidence type="ECO:0000313" key="7">
    <source>
        <dbReference type="Proteomes" id="UP000051952"/>
    </source>
</evidence>
<keyword evidence="7" id="KW-1185">Reference proteome</keyword>
<comment type="function">
    <text evidence="5">Subunit of the V1 complex of vacuolar(H+)-ATPase (V-ATPase), a multisubunit enzyme composed of a peripheral complex (V1) that hydrolyzes ATP and a membrane integral complex (V0) that translocates protons. V-ATPase is responsible for acidifying and maintaining the pH of intracellular compartments and in some cell types, is targeted to the plasma membrane, where it is responsible for acidifying the extracellular environment. Subunit C is necessary for the assembly of the catalytic sector of the enzyme and is likely to have a specific function in its catalytic activity.</text>
</comment>
<accession>A0A0S4IV71</accession>
<evidence type="ECO:0000256" key="4">
    <source>
        <dbReference type="ARBA" id="ARBA00023065"/>
    </source>
</evidence>
<sequence>MQGYWFQPAKLVEKCHFVCCCFCLIGVKNVLLSCLNEEKSNVAMTESLILLGLPFSNECGDSTPSAQFQFITRRLGPIGQALRQFVIPPLKVGTLDSLMEASDDLAKLDPQCEGTVLKLISLMEEASQKARRDVSVLRISQSQEMTADGYLKHFQWNASQFDTKENIRTLVERMGLVASGAEERVRQVLTDYSDTRSKLANASRKNQGSLAIRPLGELVDKWGTKNAVVDTELLITMFVAVPVASQKEWASSYWQINDFVCPNSSVIIADDKEFVLNSVVLFKKVADDFKLGCRKRKFIVRDYSASEEVTGDELRALTQKAETERTALLALLSQQYSLCYVAWIHIKALRVFVECMLKYGLPPRFVGVALAVDDRKEAEIRQKIAAAFPNLKNQFTDEHHDTGALQHEFPYVSLKVANVLKA</sequence>
<dbReference type="AlphaFoldDB" id="A0A0S4IV71"/>
<dbReference type="EMBL" id="CYKH01000677">
    <property type="protein sequence ID" value="CUG15906.1"/>
    <property type="molecule type" value="Genomic_DNA"/>
</dbReference>
<dbReference type="GO" id="GO:0000221">
    <property type="term" value="C:vacuolar proton-transporting V-type ATPase, V1 domain"/>
    <property type="evidence" value="ECO:0007669"/>
    <property type="project" value="TreeGrafter"/>
</dbReference>
<dbReference type="OrthoDB" id="6605928at2759"/>
<dbReference type="OMA" id="VMIWIHV"/>
<dbReference type="PANTHER" id="PTHR10137:SF0">
    <property type="entry name" value="V-TYPE PROTON ATPASE SUBUNIT C"/>
    <property type="match status" value="1"/>
</dbReference>
<evidence type="ECO:0000256" key="3">
    <source>
        <dbReference type="ARBA" id="ARBA00022781"/>
    </source>
</evidence>
<dbReference type="Gene3D" id="1.20.1460.10">
    <property type="entry name" value="subunit c (vma5p) of the yeast v-atpase, domain 2"/>
    <property type="match status" value="1"/>
</dbReference>
<evidence type="ECO:0000256" key="1">
    <source>
        <dbReference type="ARBA" id="ARBA00006138"/>
    </source>
</evidence>